<organism evidence="1 2">
    <name type="scientific">Passalora fulva</name>
    <name type="common">Tomato leaf mold</name>
    <name type="synonym">Cladosporium fulvum</name>
    <dbReference type="NCBI Taxonomy" id="5499"/>
    <lineage>
        <taxon>Eukaryota</taxon>
        <taxon>Fungi</taxon>
        <taxon>Dikarya</taxon>
        <taxon>Ascomycota</taxon>
        <taxon>Pezizomycotina</taxon>
        <taxon>Dothideomycetes</taxon>
        <taxon>Dothideomycetidae</taxon>
        <taxon>Mycosphaerellales</taxon>
        <taxon>Mycosphaerellaceae</taxon>
        <taxon>Fulvia</taxon>
    </lineage>
</organism>
<protein>
    <submittedName>
        <fullName evidence="1">Uncharacterized protein</fullName>
    </submittedName>
</protein>
<evidence type="ECO:0000313" key="1">
    <source>
        <dbReference type="EMBL" id="UJO24181.1"/>
    </source>
</evidence>
<reference evidence="1" key="2">
    <citation type="journal article" date="2022" name="Microb. Genom.">
        <title>A chromosome-scale genome assembly of the tomato pathogen Cladosporium fulvum reveals a compartmentalized genome architecture and the presence of a dispensable chromosome.</title>
        <authorList>
            <person name="Zaccaron A.Z."/>
            <person name="Chen L.H."/>
            <person name="Samaras A."/>
            <person name="Stergiopoulos I."/>
        </authorList>
    </citation>
    <scope>NUCLEOTIDE SEQUENCE</scope>
    <source>
        <strain evidence="1">Race5_Kim</strain>
    </source>
</reference>
<proteinExistence type="predicted"/>
<reference evidence="1" key="1">
    <citation type="submission" date="2021-12" db="EMBL/GenBank/DDBJ databases">
        <authorList>
            <person name="Zaccaron A."/>
            <person name="Stergiopoulos I."/>
        </authorList>
    </citation>
    <scope>NUCLEOTIDE SEQUENCE</scope>
    <source>
        <strain evidence="1">Race5_Kim</strain>
    </source>
</reference>
<gene>
    <name evidence="1" type="ORF">CLAFUR5_13448</name>
</gene>
<dbReference type="GeneID" id="71993326"/>
<dbReference type="KEGG" id="ffu:CLAFUR5_13448"/>
<sequence length="185" mass="21444">MMLSRHVASWNYLLNYATTSTVWLVLVQDTDKIHVTSHGYDRPALLGTCKRIRSEALIIFYCENTFSIHMPDCDSDALMKWCDTLRALQLDMESMRANPDIGHGDLIRWKHIKVWGERVHAREAPSFKVTPRWMAHGGRTPAEVAIVEVLWTATRLREQPWSLVEELLDEKSALLQAVLPEWFRD</sequence>
<dbReference type="Proteomes" id="UP000756132">
    <property type="component" value="Chromosome 12"/>
</dbReference>
<dbReference type="OrthoDB" id="2951834at2759"/>
<accession>A0A9Q8PKM2</accession>
<keyword evidence="2" id="KW-1185">Reference proteome</keyword>
<dbReference type="EMBL" id="CP090174">
    <property type="protein sequence ID" value="UJO24181.1"/>
    <property type="molecule type" value="Genomic_DNA"/>
</dbReference>
<evidence type="ECO:0000313" key="2">
    <source>
        <dbReference type="Proteomes" id="UP000756132"/>
    </source>
</evidence>
<dbReference type="AlphaFoldDB" id="A0A9Q8PKM2"/>
<name>A0A9Q8PKM2_PASFU</name>
<dbReference type="RefSeq" id="XP_047768547.1">
    <property type="nucleotide sequence ID" value="XM_047912596.1"/>
</dbReference>